<organism evidence="1 2">
    <name type="scientific">Pseudoalteromonas phenolica</name>
    <dbReference type="NCBI Taxonomy" id="161398"/>
    <lineage>
        <taxon>Bacteria</taxon>
        <taxon>Pseudomonadati</taxon>
        <taxon>Pseudomonadota</taxon>
        <taxon>Gammaproteobacteria</taxon>
        <taxon>Alteromonadales</taxon>
        <taxon>Pseudoalteromonadaceae</taxon>
        <taxon>Pseudoalteromonas</taxon>
    </lineage>
</organism>
<proteinExistence type="predicted"/>
<dbReference type="InterPro" id="IPR029058">
    <property type="entry name" value="AB_hydrolase_fold"/>
</dbReference>
<dbReference type="KEGG" id="pphe:PP2015_3958"/>
<sequence length="194" mass="21659">MPISAYSLDEKRKLQQVFIDVGEYNLSFNFIAGTKPAIVFESGSGVDSSHWNIIVETLSGKIENAVITYDRAGYGLSELPKSSYDIYGEVDGLKKGLEQLGYADSFVYVGHAYAYYLMQMYGAKYSNSLNSLVFIDPITVDFIDSMGGIEEELKNIDLSQLPNNNLGKALTRETEGLAETYALVKNLRNKYRKN</sequence>
<evidence type="ECO:0000313" key="1">
    <source>
        <dbReference type="EMBL" id="ALO44426.1"/>
    </source>
</evidence>
<evidence type="ECO:0000313" key="2">
    <source>
        <dbReference type="Proteomes" id="UP000061457"/>
    </source>
</evidence>
<dbReference type="STRING" id="161398.PP2015_3958"/>
<accession>A0A0S2K7P3</accession>
<dbReference type="PATRIC" id="fig|161398.10.peg.4052"/>
<dbReference type="AlphaFoldDB" id="A0A0S2K7P3"/>
<dbReference type="RefSeq" id="WP_058032282.1">
    <property type="nucleotide sequence ID" value="NZ_CP013188.1"/>
</dbReference>
<name>A0A0S2K7P3_9GAMM</name>
<dbReference type="Proteomes" id="UP000061457">
    <property type="component" value="Chromosome II"/>
</dbReference>
<keyword evidence="2" id="KW-1185">Reference proteome</keyword>
<dbReference type="EMBL" id="CP013188">
    <property type="protein sequence ID" value="ALO44426.1"/>
    <property type="molecule type" value="Genomic_DNA"/>
</dbReference>
<dbReference type="Gene3D" id="3.40.50.1820">
    <property type="entry name" value="alpha/beta hydrolase"/>
    <property type="match status" value="1"/>
</dbReference>
<gene>
    <name evidence="1" type="ORF">PP2015_3958</name>
</gene>
<evidence type="ECO:0008006" key="3">
    <source>
        <dbReference type="Google" id="ProtNLM"/>
    </source>
</evidence>
<dbReference type="SUPFAM" id="SSF53474">
    <property type="entry name" value="alpha/beta-Hydrolases"/>
    <property type="match status" value="1"/>
</dbReference>
<dbReference type="OrthoDB" id="9786526at2"/>
<protein>
    <recommendedName>
        <fullName evidence="3">AB hydrolase-1 domain-containing protein</fullName>
    </recommendedName>
</protein>
<reference evidence="1 2" key="1">
    <citation type="submission" date="2015-11" db="EMBL/GenBank/DDBJ databases">
        <authorList>
            <person name="Zhang Y."/>
            <person name="Guo Z."/>
        </authorList>
    </citation>
    <scope>NUCLEOTIDE SEQUENCE [LARGE SCALE GENOMIC DNA]</scope>
    <source>
        <strain evidence="1 2">KCTC 12086</strain>
    </source>
</reference>